<keyword evidence="2" id="KW-0812">Transmembrane</keyword>
<dbReference type="Pfam" id="PF17963">
    <property type="entry name" value="Big_9"/>
    <property type="match status" value="3"/>
</dbReference>
<feature type="compositionally biased region" description="Low complexity" evidence="1">
    <location>
        <begin position="586"/>
        <end position="604"/>
    </location>
</feature>
<dbReference type="Proteomes" id="UP001235064">
    <property type="component" value="Unassembled WGS sequence"/>
</dbReference>
<keyword evidence="2" id="KW-0472">Membrane</keyword>
<reference evidence="4 5" key="1">
    <citation type="submission" date="2023-06" db="EMBL/GenBank/DDBJ databases">
        <title>Microbacterium sp. nov., isolated from a waste landfill.</title>
        <authorList>
            <person name="Wen W."/>
        </authorList>
    </citation>
    <scope>NUCLEOTIDE SEQUENCE [LARGE SCALE GENOMIC DNA]</scope>
    <source>
        <strain evidence="4 5">ASV49</strain>
    </source>
</reference>
<feature type="compositionally biased region" description="Low complexity" evidence="1">
    <location>
        <begin position="64"/>
        <end position="96"/>
    </location>
</feature>
<dbReference type="Gene3D" id="2.60.40.2810">
    <property type="match status" value="2"/>
</dbReference>
<feature type="compositionally biased region" description="Pro residues" evidence="1">
    <location>
        <begin position="559"/>
        <end position="575"/>
    </location>
</feature>
<gene>
    <name evidence="4" type="ORF">QSV35_07450</name>
</gene>
<keyword evidence="3" id="KW-0732">Signal</keyword>
<dbReference type="Gene3D" id="2.60.40.3440">
    <property type="match status" value="1"/>
</dbReference>
<feature type="signal peptide" evidence="3">
    <location>
        <begin position="1"/>
        <end position="39"/>
    </location>
</feature>
<organism evidence="4 5">
    <name type="scientific">Microbacterium candidum</name>
    <dbReference type="NCBI Taxonomy" id="3041922"/>
    <lineage>
        <taxon>Bacteria</taxon>
        <taxon>Bacillati</taxon>
        <taxon>Actinomycetota</taxon>
        <taxon>Actinomycetes</taxon>
        <taxon>Micrococcales</taxon>
        <taxon>Microbacteriaceae</taxon>
        <taxon>Microbacterium</taxon>
    </lineage>
</organism>
<protein>
    <submittedName>
        <fullName evidence="4">Ig-like domain-containing protein</fullName>
    </submittedName>
</protein>
<keyword evidence="5" id="KW-1185">Reference proteome</keyword>
<evidence type="ECO:0000256" key="1">
    <source>
        <dbReference type="SAM" id="MobiDB-lite"/>
    </source>
</evidence>
<feature type="compositionally biased region" description="Pro residues" evidence="1">
    <location>
        <begin position="101"/>
        <end position="111"/>
    </location>
</feature>
<comment type="caution">
    <text evidence="4">The sequence shown here is derived from an EMBL/GenBank/DDBJ whole genome shotgun (WGS) entry which is preliminary data.</text>
</comment>
<evidence type="ECO:0000256" key="3">
    <source>
        <dbReference type="SAM" id="SignalP"/>
    </source>
</evidence>
<evidence type="ECO:0000313" key="5">
    <source>
        <dbReference type="Proteomes" id="UP001235064"/>
    </source>
</evidence>
<keyword evidence="2" id="KW-1133">Transmembrane helix</keyword>
<feature type="region of interest" description="Disordered" evidence="1">
    <location>
        <begin position="540"/>
        <end position="604"/>
    </location>
</feature>
<name>A0ABT7MXI4_9MICO</name>
<accession>A0ABT7MXI4</accession>
<feature type="transmembrane region" description="Helical" evidence="2">
    <location>
        <begin position="611"/>
        <end position="632"/>
    </location>
</feature>
<dbReference type="NCBIfam" id="NF012211">
    <property type="entry name" value="tand_rpt_95"/>
    <property type="match status" value="3"/>
</dbReference>
<dbReference type="EMBL" id="JASXSZ010000002">
    <property type="protein sequence ID" value="MDL9979164.1"/>
    <property type="molecule type" value="Genomic_DNA"/>
</dbReference>
<evidence type="ECO:0000313" key="4">
    <source>
        <dbReference type="EMBL" id="MDL9979164.1"/>
    </source>
</evidence>
<sequence>MRHPQSFTSRASRTAHRVLAVAAVVALVALGGPVGAALAAEQPTDAAIATPAPTDAATPIAEDAPAAAEDAPADPAAPAEAAGAAASPAADTSAPGEKPADPPAAASPPAPSLRLFAGPVVQNAGPNHEPVAGDDHFEMQSGTTLVVAAPGILGNDYDPDGDSFQESLNTQPAVGNVDWVTAYGAMSYTAPAGFTGTVSFQYYDKDDFGAISNWATVTIDVEPAGAPVVLPPLPKDDSYVYAWHTPLYIGAPGVLANDDLKGQAVTSMTVVGTSPDFAGAVKLQMDGSFLLTPGIDAYNHQWFRYQVCTAGGCAVGEAGFDMSDGIVPPSGPSLPPGGPQLNHAPVPSDLTSVVDKDTTILMGTPGLLTYAEDPDGDPITVSAVGAPSHGKVVSWGPDGRFAYVPDSGFVGDDEFAFTISDGQLTGTATEHIFVRQPGKVEQSPVAIDDVVHTVWNAAYDSKAGELLANDSDPDGDPITVTDAGKPAHGTLTWASDGTFHYTPVFGFSGTDTFDYTISDGTLKAGATVTIHVVAPACEEDPLDPHACQPGGEGGGQPGDPEPTPDPTPSVNPDPEPSGDREPAGDPQPAVTPTPTTTARAEALAQTGAPDLSGVFLAGMAATAFGMLLAAAARLRRQRR</sequence>
<dbReference type="RefSeq" id="WP_286288029.1">
    <property type="nucleotide sequence ID" value="NZ_JASXSZ010000002.1"/>
</dbReference>
<feature type="region of interest" description="Disordered" evidence="1">
    <location>
        <begin position="64"/>
        <end position="113"/>
    </location>
</feature>
<proteinExistence type="predicted"/>
<evidence type="ECO:0000256" key="2">
    <source>
        <dbReference type="SAM" id="Phobius"/>
    </source>
</evidence>
<feature type="chain" id="PRO_5046747837" evidence="3">
    <location>
        <begin position="40"/>
        <end position="639"/>
    </location>
</feature>